<dbReference type="SMART" id="SM00257">
    <property type="entry name" value="LysM"/>
    <property type="match status" value="5"/>
</dbReference>
<evidence type="ECO:0000313" key="5">
    <source>
        <dbReference type="Proteomes" id="UP001597544"/>
    </source>
</evidence>
<dbReference type="PANTHER" id="PTHR33734">
    <property type="entry name" value="LYSM DOMAIN-CONTAINING GPI-ANCHORED PROTEIN 2"/>
    <property type="match status" value="1"/>
</dbReference>
<dbReference type="InterPro" id="IPR008258">
    <property type="entry name" value="Transglycosylase_SLT_dom_1"/>
</dbReference>
<feature type="domain" description="LysM" evidence="3">
    <location>
        <begin position="355"/>
        <end position="399"/>
    </location>
</feature>
<feature type="region of interest" description="Disordered" evidence="1">
    <location>
        <begin position="526"/>
        <end position="552"/>
    </location>
</feature>
<feature type="domain" description="LysM" evidence="3">
    <location>
        <begin position="301"/>
        <end position="345"/>
    </location>
</feature>
<dbReference type="Gene3D" id="1.10.530.10">
    <property type="match status" value="1"/>
</dbReference>
<gene>
    <name evidence="4" type="ORF">ACFSRY_05610</name>
</gene>
<comment type="caution">
    <text evidence="4">The sequence shown here is derived from an EMBL/GenBank/DDBJ whole genome shotgun (WGS) entry which is preliminary data.</text>
</comment>
<dbReference type="CDD" id="cd00118">
    <property type="entry name" value="LysM"/>
    <property type="match status" value="4"/>
</dbReference>
<dbReference type="SUPFAM" id="SSF54106">
    <property type="entry name" value="LysM domain"/>
    <property type="match status" value="4"/>
</dbReference>
<evidence type="ECO:0000256" key="2">
    <source>
        <dbReference type="SAM" id="SignalP"/>
    </source>
</evidence>
<dbReference type="Proteomes" id="UP001597544">
    <property type="component" value="Unassembled WGS sequence"/>
</dbReference>
<evidence type="ECO:0000256" key="1">
    <source>
        <dbReference type="SAM" id="MobiDB-lite"/>
    </source>
</evidence>
<evidence type="ECO:0000313" key="4">
    <source>
        <dbReference type="EMBL" id="MFD2513335.1"/>
    </source>
</evidence>
<reference evidence="5" key="1">
    <citation type="journal article" date="2019" name="Int. J. Syst. Evol. Microbiol.">
        <title>The Global Catalogue of Microorganisms (GCM) 10K type strain sequencing project: providing services to taxonomists for standard genome sequencing and annotation.</title>
        <authorList>
            <consortium name="The Broad Institute Genomics Platform"/>
            <consortium name="The Broad Institute Genome Sequencing Center for Infectious Disease"/>
            <person name="Wu L."/>
            <person name="Ma J."/>
        </authorList>
    </citation>
    <scope>NUCLEOTIDE SEQUENCE [LARGE SCALE GENOMIC DNA]</scope>
    <source>
        <strain evidence="5">KCTC 42498</strain>
    </source>
</reference>
<feature type="region of interest" description="Disordered" evidence="1">
    <location>
        <begin position="737"/>
        <end position="759"/>
    </location>
</feature>
<dbReference type="Pfam" id="PF01476">
    <property type="entry name" value="LysM"/>
    <property type="match status" value="4"/>
</dbReference>
<feature type="domain" description="LysM" evidence="3">
    <location>
        <begin position="763"/>
        <end position="806"/>
    </location>
</feature>
<dbReference type="CDD" id="cd16894">
    <property type="entry name" value="MltD-like"/>
    <property type="match status" value="1"/>
</dbReference>
<name>A0ABW5IMX5_9BACT</name>
<dbReference type="InterPro" id="IPR018392">
    <property type="entry name" value="LysM"/>
</dbReference>
<feature type="domain" description="LysM" evidence="3">
    <location>
        <begin position="624"/>
        <end position="667"/>
    </location>
</feature>
<organism evidence="4 5">
    <name type="scientific">Pontibacter locisalis</name>
    <dbReference type="NCBI Taxonomy" id="1719035"/>
    <lineage>
        <taxon>Bacteria</taxon>
        <taxon>Pseudomonadati</taxon>
        <taxon>Bacteroidota</taxon>
        <taxon>Cytophagia</taxon>
        <taxon>Cytophagales</taxon>
        <taxon>Hymenobacteraceae</taxon>
        <taxon>Pontibacter</taxon>
    </lineage>
</organism>
<dbReference type="RefSeq" id="WP_377503904.1">
    <property type="nucleotide sequence ID" value="NZ_JBHULU010000007.1"/>
</dbReference>
<dbReference type="Gene3D" id="3.10.350.10">
    <property type="entry name" value="LysM domain"/>
    <property type="match status" value="3"/>
</dbReference>
<feature type="signal peptide" evidence="2">
    <location>
        <begin position="1"/>
        <end position="19"/>
    </location>
</feature>
<dbReference type="InterPro" id="IPR023346">
    <property type="entry name" value="Lysozyme-like_dom_sf"/>
</dbReference>
<feature type="domain" description="LysM" evidence="3">
    <location>
        <begin position="689"/>
        <end position="732"/>
    </location>
</feature>
<dbReference type="EMBL" id="JBHULU010000007">
    <property type="protein sequence ID" value="MFD2513335.1"/>
    <property type="molecule type" value="Genomic_DNA"/>
</dbReference>
<keyword evidence="2" id="KW-0732">Signal</keyword>
<proteinExistence type="predicted"/>
<feature type="compositionally biased region" description="Low complexity" evidence="1">
    <location>
        <begin position="750"/>
        <end position="759"/>
    </location>
</feature>
<dbReference type="SUPFAM" id="SSF53955">
    <property type="entry name" value="Lysozyme-like"/>
    <property type="match status" value="1"/>
</dbReference>
<evidence type="ECO:0000259" key="3">
    <source>
        <dbReference type="PROSITE" id="PS51782"/>
    </source>
</evidence>
<dbReference type="Pfam" id="PF01464">
    <property type="entry name" value="SLT"/>
    <property type="match status" value="1"/>
</dbReference>
<dbReference type="InterPro" id="IPR036779">
    <property type="entry name" value="LysM_dom_sf"/>
</dbReference>
<protein>
    <submittedName>
        <fullName evidence="4">LysM peptidoglycan-binding domain-containing protein</fullName>
    </submittedName>
</protein>
<sequence length="809" mass="89910">MRKQLPLLVLLLLPLLTLAQNVTVPKNVYFADVHLRISDEAQQEIQKKVDALHRNQVYFQKKVDLADAYFPIIERVFKEEGVPDDFKYLALQESGLIGDAVSTSNAVGYWQFKKEAAMDFNLRMDNVVDERRHIIEASRGAAKYFKRSNSNYDNWFTSLLSYYLGYTGVKTYSSPSDKGSKKMDINDKSHPYVITFLAHKIAYDNFVGKNKPVVSLQEMRAKPGQSLTEIAISTKTDYAELEKYNKWLLGNSIPSDKDYYILVPVRNTDRGLLASKDEKASPIAASSQMAAAVMVKRNGLNALVARPNDSKDKLALQAGISTRKFLRYNDLHNFDPIVAGSAYYIEKKNITAEKEYHIVQPGETMQMISQHYGIRLNYLLFKNRMSRTEVPVPGRVLWLQKRRPGSTPVEIRDLSQKQNTVALAPAKNKATETIEKPADAVETGPKENIVTRFINSFKRFKKEPIENLSSDAVVQEPASPATHQPSAAVATNEETVKVSKTEAATTEAVVTEQNAKPALYPAATKEKAAATESSEVVKPEAAKEKLAEKPKAVAEEETEVELIAEPAKEEAVIKKETEPSKKIVVAKGSSDISKAESSKATSEVKEVISNTKAITAAEPQANATRHIVKQGETLYAISRMYAVTVNDLTKWNGLGDEPLKLGQELLIAEPLTTPTAGSETEVITRTNKEYHTVVSGETLYQISKTYNVSLEKLRTWNNLSDNNIRLGQELRVQAPAGTTTSVNVEEEKVSSSSTTGTSTTGAMYHTVAAGESMYQISRRYGVTIKDIMEWNNKSDFSVSIGEKLLVKKK</sequence>
<feature type="chain" id="PRO_5047423434" evidence="2">
    <location>
        <begin position="20"/>
        <end position="809"/>
    </location>
</feature>
<accession>A0ABW5IMX5</accession>
<dbReference type="PROSITE" id="PS51782">
    <property type="entry name" value="LYSM"/>
    <property type="match status" value="5"/>
</dbReference>
<keyword evidence="5" id="KW-1185">Reference proteome</keyword>
<dbReference type="PANTHER" id="PTHR33734:SF22">
    <property type="entry name" value="MEMBRANE-BOUND LYTIC MUREIN TRANSGLYCOSYLASE D"/>
    <property type="match status" value="1"/>
</dbReference>